<keyword evidence="1" id="KW-0812">Transmembrane</keyword>
<accession>A0AAE4LDD2</accession>
<feature type="transmembrane region" description="Helical" evidence="1">
    <location>
        <begin position="183"/>
        <end position="204"/>
    </location>
</feature>
<evidence type="ECO:0000313" key="3">
    <source>
        <dbReference type="Proteomes" id="UP001181258"/>
    </source>
</evidence>
<keyword evidence="1" id="KW-1133">Transmembrane helix</keyword>
<dbReference type="EMBL" id="JAWDHD010000010">
    <property type="protein sequence ID" value="MDU0248978.1"/>
    <property type="molecule type" value="Genomic_DNA"/>
</dbReference>
<evidence type="ECO:0000313" key="2">
    <source>
        <dbReference type="EMBL" id="MDU0248978.1"/>
    </source>
</evidence>
<dbReference type="RefSeq" id="WP_087381357.1">
    <property type="nucleotide sequence ID" value="NZ_AP025232.1"/>
</dbReference>
<keyword evidence="1" id="KW-0472">Membrane</keyword>
<protein>
    <recommendedName>
        <fullName evidence="4">Transmembrane protein</fullName>
    </recommendedName>
</protein>
<evidence type="ECO:0000256" key="1">
    <source>
        <dbReference type="SAM" id="Phobius"/>
    </source>
</evidence>
<sequence>MLHSFCEFSAVIQLAATFNLGCIALSGQKSFARSLANYFFRVENYMNVEFRRIKELISTDKSSFENMIPQTIQGKNYEEEIKYLKKEFDNLEAETNQVLDYINKEIDVNYTPKYLDSICIILGLYSLFELIMSVFIKIGKEDYILSFCTLNIITILFVTICVIAEGINYFLFFSRRSPMVLNFYMQGKNAVFISVFSLFFAWIFPCINQLFCPQIYYTDNIGRFHFYIGLLLPFAGFFIYWIYIQVLSRRAKNFIQEKFSPSMRKFQGLHDRRNEIDTILTEFSINNIQFENNE</sequence>
<evidence type="ECO:0008006" key="4">
    <source>
        <dbReference type="Google" id="ProtNLM"/>
    </source>
</evidence>
<dbReference type="Proteomes" id="UP001181258">
    <property type="component" value="Unassembled WGS sequence"/>
</dbReference>
<feature type="transmembrane region" description="Helical" evidence="1">
    <location>
        <begin position="224"/>
        <end position="243"/>
    </location>
</feature>
<gene>
    <name evidence="2" type="ORF">RVY68_09865</name>
</gene>
<name>A0AAE4LDD2_PHOVU</name>
<comment type="caution">
    <text evidence="2">The sequence shown here is derived from an EMBL/GenBank/DDBJ whole genome shotgun (WGS) entry which is preliminary data.</text>
</comment>
<proteinExistence type="predicted"/>
<feature type="transmembrane region" description="Helical" evidence="1">
    <location>
        <begin position="114"/>
        <end position="138"/>
    </location>
</feature>
<organism evidence="2 3">
    <name type="scientific">Phocaeicola vulgatus</name>
    <name type="common">Bacteroides vulgatus</name>
    <dbReference type="NCBI Taxonomy" id="821"/>
    <lineage>
        <taxon>Bacteria</taxon>
        <taxon>Pseudomonadati</taxon>
        <taxon>Bacteroidota</taxon>
        <taxon>Bacteroidia</taxon>
        <taxon>Bacteroidales</taxon>
        <taxon>Bacteroidaceae</taxon>
        <taxon>Phocaeicola</taxon>
    </lineage>
</organism>
<reference evidence="2" key="1">
    <citation type="submission" date="2023-10" db="EMBL/GenBank/DDBJ databases">
        <title>Genome of potential pathogenic bacteria in Crohn's disease.</title>
        <authorList>
            <person name="Rodriguez-Palacios A."/>
        </authorList>
    </citation>
    <scope>NUCLEOTIDE SEQUENCE</scope>
    <source>
        <strain evidence="2">CavFT-hAR107</strain>
    </source>
</reference>
<feature type="transmembrane region" description="Helical" evidence="1">
    <location>
        <begin position="144"/>
        <end position="171"/>
    </location>
</feature>
<dbReference type="AlphaFoldDB" id="A0AAE4LDD2"/>